<gene>
    <name evidence="2" type="ORF">V5799_008927</name>
</gene>
<evidence type="ECO:0000313" key="2">
    <source>
        <dbReference type="EMBL" id="KAK8784707.1"/>
    </source>
</evidence>
<proteinExistence type="predicted"/>
<dbReference type="EMBL" id="JARKHS020004330">
    <property type="protein sequence ID" value="KAK8784707.1"/>
    <property type="molecule type" value="Genomic_DNA"/>
</dbReference>
<dbReference type="Proteomes" id="UP001321473">
    <property type="component" value="Unassembled WGS sequence"/>
</dbReference>
<protein>
    <submittedName>
        <fullName evidence="2">Uncharacterized protein</fullName>
    </submittedName>
</protein>
<dbReference type="InterPro" id="IPR052613">
    <property type="entry name" value="LicD_transferase"/>
</dbReference>
<keyword evidence="3" id="KW-1185">Reference proteome</keyword>
<dbReference type="PANTHER" id="PTHR13627">
    <property type="entry name" value="FUKUTIN RELATED PROTEIN"/>
    <property type="match status" value="1"/>
</dbReference>
<keyword evidence="1" id="KW-0472">Membrane</keyword>
<comment type="caution">
    <text evidence="2">The sequence shown here is derived from an EMBL/GenBank/DDBJ whole genome shotgun (WGS) entry which is preliminary data.</text>
</comment>
<name>A0AAQ4FBV3_AMBAM</name>
<dbReference type="PANTHER" id="PTHR13627:SF32">
    <property type="entry name" value="AGAP006029-PA"/>
    <property type="match status" value="1"/>
</dbReference>
<evidence type="ECO:0000313" key="3">
    <source>
        <dbReference type="Proteomes" id="UP001321473"/>
    </source>
</evidence>
<accession>A0AAQ4FBV3</accession>
<organism evidence="2 3">
    <name type="scientific">Amblyomma americanum</name>
    <name type="common">Lone star tick</name>
    <dbReference type="NCBI Taxonomy" id="6943"/>
    <lineage>
        <taxon>Eukaryota</taxon>
        <taxon>Metazoa</taxon>
        <taxon>Ecdysozoa</taxon>
        <taxon>Arthropoda</taxon>
        <taxon>Chelicerata</taxon>
        <taxon>Arachnida</taxon>
        <taxon>Acari</taxon>
        <taxon>Parasitiformes</taxon>
        <taxon>Ixodida</taxon>
        <taxon>Ixodoidea</taxon>
        <taxon>Ixodidae</taxon>
        <taxon>Amblyomminae</taxon>
        <taxon>Amblyomma</taxon>
    </lineage>
</organism>
<reference evidence="2 3" key="1">
    <citation type="journal article" date="2023" name="Arcadia Sci">
        <title>De novo assembly of a long-read Amblyomma americanum tick genome.</title>
        <authorList>
            <person name="Chou S."/>
            <person name="Poskanzer K.E."/>
            <person name="Rollins M."/>
            <person name="Thuy-Boun P.S."/>
        </authorList>
    </citation>
    <scope>NUCLEOTIDE SEQUENCE [LARGE SCALE GENOMIC DNA]</scope>
    <source>
        <strain evidence="2">F_SG_1</strain>
        <tissue evidence="2">Salivary glands</tissue>
    </source>
</reference>
<keyword evidence="1" id="KW-0812">Transmembrane</keyword>
<evidence type="ECO:0000256" key="1">
    <source>
        <dbReference type="SAM" id="Phobius"/>
    </source>
</evidence>
<sequence>MDSSSFYLVTHFSTELFFRQNQKSSARKFVFNYDLETRIAGVLSVGTSSRAANRLEMNLPHFRRKRALVFLLVAGLVLLALNYILKSEDANGCGRTSETAPCLFSLFPKVLDSLTAQGVSSYLCYYALWGALKDQQPLPWTNKVELCLRNEELSKLDEGQLLKSFRRYGVQAYYDSANGLYRAKLKEGSSACEVYLYVFEEDKIVHRVRRVGWKNRLLPPNACDTLHCFPASLLTPPLKETTFLGTSVNVPHDGIEVLKYMFPDSWWKGEVPPKCD</sequence>
<keyword evidence="1" id="KW-1133">Transmembrane helix</keyword>
<feature type="transmembrane region" description="Helical" evidence="1">
    <location>
        <begin position="67"/>
        <end position="85"/>
    </location>
</feature>
<dbReference type="AlphaFoldDB" id="A0AAQ4FBV3"/>